<evidence type="ECO:0000256" key="1">
    <source>
        <dbReference type="SAM" id="MobiDB-lite"/>
    </source>
</evidence>
<protein>
    <submittedName>
        <fullName evidence="2">General stress protein</fullName>
    </submittedName>
</protein>
<proteinExistence type="predicted"/>
<feature type="compositionally biased region" description="Basic and acidic residues" evidence="1">
    <location>
        <begin position="53"/>
        <end position="82"/>
    </location>
</feature>
<dbReference type="eggNOG" id="COG3729">
    <property type="taxonomic scope" value="Bacteria"/>
</dbReference>
<comment type="caution">
    <text evidence="2">The sequence shown here is derived from an EMBL/GenBank/DDBJ whole genome shotgun (WGS) entry which is preliminary data.</text>
</comment>
<dbReference type="PANTHER" id="PTHR36569">
    <property type="match status" value="1"/>
</dbReference>
<dbReference type="InterPro" id="IPR052590">
    <property type="entry name" value="Stress/Virulence-Domain"/>
</dbReference>
<dbReference type="Pfam" id="PF10685">
    <property type="entry name" value="KGG"/>
    <property type="match status" value="1"/>
</dbReference>
<accession>A0A017T8K3</accession>
<dbReference type="STRING" id="1192034.CAP_3453"/>
<feature type="compositionally biased region" description="Low complexity" evidence="1">
    <location>
        <begin position="15"/>
        <end position="29"/>
    </location>
</feature>
<gene>
    <name evidence="2" type="ORF">CAP_3453</name>
</gene>
<dbReference type="Proteomes" id="UP000019678">
    <property type="component" value="Unassembled WGS sequence"/>
</dbReference>
<dbReference type="PANTHER" id="PTHR36569:SF5">
    <property type="entry name" value="CONIDIATION-SPECIFIC PROTEIN 10 (EUROFUNG)"/>
    <property type="match status" value="1"/>
</dbReference>
<evidence type="ECO:0000313" key="2">
    <source>
        <dbReference type="EMBL" id="EYF05312.1"/>
    </source>
</evidence>
<feature type="compositionally biased region" description="Basic and acidic residues" evidence="1">
    <location>
        <begin position="91"/>
        <end position="137"/>
    </location>
</feature>
<feature type="region of interest" description="Disordered" evidence="1">
    <location>
        <begin position="1"/>
        <end position="37"/>
    </location>
</feature>
<dbReference type="AlphaFoldDB" id="A0A017T8K3"/>
<dbReference type="InterPro" id="IPR019626">
    <property type="entry name" value="Stress-induced_KGG_rpt"/>
</dbReference>
<evidence type="ECO:0000313" key="3">
    <source>
        <dbReference type="Proteomes" id="UP000019678"/>
    </source>
</evidence>
<sequence>MDDRGMLPVDDTTNETSATTAERPAAPAAPSAPPAKKLRGFAAMDIARQREIASKGGRAAHEKGTAHEFTKDEARAAGKKGGEAVSQNRRHMADIGRKGGERVSQDREHMAHIGRKGGEAVSGDRQHMAEIGRKGGESRGSSKSQPPAAPEREQT</sequence>
<feature type="region of interest" description="Disordered" evidence="1">
    <location>
        <begin position="53"/>
        <end position="155"/>
    </location>
</feature>
<reference evidence="2 3" key="1">
    <citation type="submission" date="2013-05" db="EMBL/GenBank/DDBJ databases">
        <title>Genome assembly of Chondromyces apiculatus DSM 436.</title>
        <authorList>
            <person name="Sharma G."/>
            <person name="Khatri I."/>
            <person name="Kaur C."/>
            <person name="Mayilraj S."/>
            <person name="Subramanian S."/>
        </authorList>
    </citation>
    <scope>NUCLEOTIDE SEQUENCE [LARGE SCALE GENOMIC DNA]</scope>
    <source>
        <strain evidence="2 3">DSM 436</strain>
    </source>
</reference>
<name>A0A017T8K3_9BACT</name>
<dbReference type="EMBL" id="ASRX01000025">
    <property type="protein sequence ID" value="EYF05312.1"/>
    <property type="molecule type" value="Genomic_DNA"/>
</dbReference>
<organism evidence="2 3">
    <name type="scientific">Chondromyces apiculatus DSM 436</name>
    <dbReference type="NCBI Taxonomy" id="1192034"/>
    <lineage>
        <taxon>Bacteria</taxon>
        <taxon>Pseudomonadati</taxon>
        <taxon>Myxococcota</taxon>
        <taxon>Polyangia</taxon>
        <taxon>Polyangiales</taxon>
        <taxon>Polyangiaceae</taxon>
        <taxon>Chondromyces</taxon>
    </lineage>
</organism>
<keyword evidence="3" id="KW-1185">Reference proteome</keyword>